<evidence type="ECO:0000313" key="3">
    <source>
        <dbReference type="EMBL" id="BBC60546.1"/>
    </source>
</evidence>
<dbReference type="GeneID" id="57042970"/>
<reference evidence="3 4" key="1">
    <citation type="submission" date="2018-01" db="EMBL/GenBank/DDBJ databases">
        <title>Whole genome sequence of Melissococcus plutonius DAT561.</title>
        <authorList>
            <person name="Okumura K."/>
            <person name="Takamatsu D."/>
            <person name="Okura M."/>
        </authorList>
    </citation>
    <scope>NUCLEOTIDE SEQUENCE [LARGE SCALE GENOMIC DNA]</scope>
    <source>
        <strain evidence="3 4">DAT561</strain>
    </source>
</reference>
<name>A0A2Z5Y160_9ENTE</name>
<dbReference type="HAMAP" id="MF_00489">
    <property type="entry name" value="UPF0178"/>
    <property type="match status" value="1"/>
</dbReference>
<evidence type="ECO:0000256" key="2">
    <source>
        <dbReference type="HAMAP-Rule" id="MF_00489"/>
    </source>
</evidence>
<dbReference type="AlphaFoldDB" id="A0A2Z5Y160"/>
<dbReference type="InterPro" id="IPR003791">
    <property type="entry name" value="UPF0178"/>
</dbReference>
<dbReference type="Proteomes" id="UP000269226">
    <property type="component" value="Chromosome"/>
</dbReference>
<dbReference type="Pfam" id="PF02639">
    <property type="entry name" value="DUF188"/>
    <property type="match status" value="1"/>
</dbReference>
<gene>
    <name evidence="3" type="ORF">DAT561_0409</name>
</gene>
<evidence type="ECO:0000313" key="4">
    <source>
        <dbReference type="Proteomes" id="UP000269226"/>
    </source>
</evidence>
<accession>A0A2Z5Y160</accession>
<dbReference type="PANTHER" id="PTHR35146:SF1">
    <property type="entry name" value="UPF0178 PROTEIN YAII"/>
    <property type="match status" value="1"/>
</dbReference>
<proteinExistence type="inferred from homology"/>
<comment type="similarity">
    <text evidence="1 2">Belongs to the UPF0178 family.</text>
</comment>
<dbReference type="NCBIfam" id="NF001095">
    <property type="entry name" value="PRK00124.1"/>
    <property type="match status" value="1"/>
</dbReference>
<dbReference type="PANTHER" id="PTHR35146">
    <property type="entry name" value="UPF0178 PROTEIN YAII"/>
    <property type="match status" value="1"/>
</dbReference>
<sequence length="152" mass="17320">MKVFIDGDGSPIKKAVIDWAIKKQLFVVIVTSIAHYSTKEFPNFISFVYVDKGVDSADYRILQLIKTGDILITQDYGLAALALAKRVIVLHHLGYEYTDEKITGLLNQRFLSAKMRKNGKYGKGPKPYTHKDLERFMHLLEEVVKKTAEDTQ</sequence>
<protein>
    <recommendedName>
        <fullName evidence="2">UPF0178 protein DAT561_0409</fullName>
    </recommendedName>
</protein>
<organism evidence="3 4">
    <name type="scientific">Melissococcus plutonius</name>
    <dbReference type="NCBI Taxonomy" id="33970"/>
    <lineage>
        <taxon>Bacteria</taxon>
        <taxon>Bacillati</taxon>
        <taxon>Bacillota</taxon>
        <taxon>Bacilli</taxon>
        <taxon>Lactobacillales</taxon>
        <taxon>Enterococcaceae</taxon>
        <taxon>Melissococcus</taxon>
    </lineage>
</organism>
<dbReference type="EMBL" id="AP018492">
    <property type="protein sequence ID" value="BBC60546.1"/>
    <property type="molecule type" value="Genomic_DNA"/>
</dbReference>
<dbReference type="RefSeq" id="WP_015694608.1">
    <property type="nucleotide sequence ID" value="NZ_AP018492.1"/>
</dbReference>
<evidence type="ECO:0000256" key="1">
    <source>
        <dbReference type="ARBA" id="ARBA00008522"/>
    </source>
</evidence>